<name>A0A848FJ08_9BURK</name>
<dbReference type="Gene3D" id="3.10.350.10">
    <property type="entry name" value="LysM domain"/>
    <property type="match status" value="1"/>
</dbReference>
<protein>
    <submittedName>
        <fullName evidence="4">LysM peptidoglycan-binding domain-containing protein</fullName>
    </submittedName>
</protein>
<dbReference type="SUPFAM" id="SSF54106">
    <property type="entry name" value="LysM domain"/>
    <property type="match status" value="1"/>
</dbReference>
<feature type="signal peptide" evidence="2">
    <location>
        <begin position="1"/>
        <end position="25"/>
    </location>
</feature>
<dbReference type="Gene3D" id="1.25.40.10">
    <property type="entry name" value="Tetratricopeptide repeat domain"/>
    <property type="match status" value="1"/>
</dbReference>
<dbReference type="SUPFAM" id="SSF48452">
    <property type="entry name" value="TPR-like"/>
    <property type="match status" value="1"/>
</dbReference>
<dbReference type="AlphaFoldDB" id="A0A848FJ08"/>
<keyword evidence="5" id="KW-1185">Reference proteome</keyword>
<evidence type="ECO:0000313" key="4">
    <source>
        <dbReference type="EMBL" id="NML18279.1"/>
    </source>
</evidence>
<gene>
    <name evidence="4" type="ORF">HHL10_25245</name>
</gene>
<dbReference type="PROSITE" id="PS51782">
    <property type="entry name" value="LYSM"/>
    <property type="match status" value="1"/>
</dbReference>
<feature type="region of interest" description="Disordered" evidence="1">
    <location>
        <begin position="25"/>
        <end position="65"/>
    </location>
</feature>
<comment type="caution">
    <text evidence="4">The sequence shown here is derived from an EMBL/GenBank/DDBJ whole genome shotgun (WGS) entry which is preliminary data.</text>
</comment>
<proteinExistence type="predicted"/>
<evidence type="ECO:0000256" key="1">
    <source>
        <dbReference type="SAM" id="MobiDB-lite"/>
    </source>
</evidence>
<dbReference type="InterPro" id="IPR018392">
    <property type="entry name" value="LysM"/>
</dbReference>
<evidence type="ECO:0000259" key="3">
    <source>
        <dbReference type="PROSITE" id="PS51782"/>
    </source>
</evidence>
<feature type="compositionally biased region" description="Pro residues" evidence="1">
    <location>
        <begin position="245"/>
        <end position="258"/>
    </location>
</feature>
<dbReference type="InterPro" id="IPR036779">
    <property type="entry name" value="LysM_dom_sf"/>
</dbReference>
<dbReference type="SMART" id="SM00257">
    <property type="entry name" value="LysM"/>
    <property type="match status" value="1"/>
</dbReference>
<feature type="compositionally biased region" description="Low complexity" evidence="1">
    <location>
        <begin position="36"/>
        <end position="47"/>
    </location>
</feature>
<feature type="chain" id="PRO_5032778895" evidence="2">
    <location>
        <begin position="26"/>
        <end position="361"/>
    </location>
</feature>
<dbReference type="InterPro" id="IPR011990">
    <property type="entry name" value="TPR-like_helical_dom_sf"/>
</dbReference>
<dbReference type="Pfam" id="PF01476">
    <property type="entry name" value="LysM"/>
    <property type="match status" value="1"/>
</dbReference>
<dbReference type="PROSITE" id="PS51257">
    <property type="entry name" value="PROKAR_LIPOPROTEIN"/>
    <property type="match status" value="1"/>
</dbReference>
<feature type="compositionally biased region" description="Pro residues" evidence="1">
    <location>
        <begin position="48"/>
        <end position="62"/>
    </location>
</feature>
<dbReference type="RefSeq" id="WP_169163175.1">
    <property type="nucleotide sequence ID" value="NZ_JABBFW010000029.1"/>
</dbReference>
<evidence type="ECO:0000313" key="5">
    <source>
        <dbReference type="Proteomes" id="UP000574067"/>
    </source>
</evidence>
<feature type="domain" description="LysM" evidence="3">
    <location>
        <begin position="124"/>
        <end position="171"/>
    </location>
</feature>
<reference evidence="4 5" key="1">
    <citation type="submission" date="2020-04" db="EMBL/GenBank/DDBJ databases">
        <title>Azohydromonas sp. isolated from soil.</title>
        <authorList>
            <person name="Dahal R.H."/>
        </authorList>
    </citation>
    <scope>NUCLEOTIDE SEQUENCE [LARGE SCALE GENOMIC DNA]</scope>
    <source>
        <strain evidence="4 5">G-1-1-14</strain>
    </source>
</reference>
<feature type="compositionally biased region" description="Low complexity" evidence="1">
    <location>
        <begin position="233"/>
        <end position="244"/>
    </location>
</feature>
<dbReference type="EMBL" id="JABBFW010000029">
    <property type="protein sequence ID" value="NML18279.1"/>
    <property type="molecule type" value="Genomic_DNA"/>
</dbReference>
<evidence type="ECO:0000256" key="2">
    <source>
        <dbReference type="SAM" id="SignalP"/>
    </source>
</evidence>
<dbReference type="Proteomes" id="UP000574067">
    <property type="component" value="Unassembled WGS sequence"/>
</dbReference>
<accession>A0A848FJ08</accession>
<keyword evidence="2" id="KW-0732">Signal</keyword>
<dbReference type="CDD" id="cd00118">
    <property type="entry name" value="LysM"/>
    <property type="match status" value="1"/>
</dbReference>
<feature type="region of interest" description="Disordered" evidence="1">
    <location>
        <begin position="167"/>
        <end position="262"/>
    </location>
</feature>
<sequence>MNSKLNLQVQAGVLWAVAAALGGCAANDPAGKPEASADAPSPVATTPAPAPQPAVLPVPGPASPAAQQQAQKMALGAVSTLEAGQEVQARAELQRALALDPQNKLAQSLLRQMSEPVITPRESFSYTVRPGDTLSSIAERFMGDKFLFYALARFNDIKVPRQLSSGQALRVPGTGQPAVVERERPAPRAQAPEPVRRPPTAVAEKPAPVTEKAGPVAEKSPPVSERHVPPAEKPAAPVPVVAPVTAPPAPAAAPPGPSPAERALLSAEAAERAGNVEKAMAEVQQVSGLEPGSPLASRQVALKKKLVGRMASNARGAFARQDLDGAIRHWDRVLQLDPGNDTARLERQRAVALKEKVGTLK</sequence>
<organism evidence="4 5">
    <name type="scientific">Azohydromonas caseinilytica</name>
    <dbReference type="NCBI Taxonomy" id="2728836"/>
    <lineage>
        <taxon>Bacteria</taxon>
        <taxon>Pseudomonadati</taxon>
        <taxon>Pseudomonadota</taxon>
        <taxon>Betaproteobacteria</taxon>
        <taxon>Burkholderiales</taxon>
        <taxon>Sphaerotilaceae</taxon>
        <taxon>Azohydromonas</taxon>
    </lineage>
</organism>